<keyword evidence="2" id="KW-1185">Reference proteome</keyword>
<dbReference type="PANTHER" id="PTHR38774">
    <property type="entry name" value="CYTOPLASMIC PROTEIN-RELATED"/>
    <property type="match status" value="1"/>
</dbReference>
<dbReference type="Pfam" id="PF06853">
    <property type="entry name" value="DUF1249"/>
    <property type="match status" value="1"/>
</dbReference>
<dbReference type="InterPro" id="IPR009659">
    <property type="entry name" value="DUF1249"/>
</dbReference>
<dbReference type="EMBL" id="UHIC01000001">
    <property type="protein sequence ID" value="SUO97848.1"/>
    <property type="molecule type" value="Genomic_DNA"/>
</dbReference>
<evidence type="ECO:0000313" key="2">
    <source>
        <dbReference type="Proteomes" id="UP000254601"/>
    </source>
</evidence>
<dbReference type="RefSeq" id="WP_072576557.1">
    <property type="nucleotide sequence ID" value="NZ_LWHB01000083.1"/>
</dbReference>
<organism evidence="1 2">
    <name type="scientific">Suttonella ornithocola</name>
    <dbReference type="NCBI Taxonomy" id="279832"/>
    <lineage>
        <taxon>Bacteria</taxon>
        <taxon>Pseudomonadati</taxon>
        <taxon>Pseudomonadota</taxon>
        <taxon>Gammaproteobacteria</taxon>
        <taxon>Cardiobacteriales</taxon>
        <taxon>Cardiobacteriaceae</taxon>
        <taxon>Suttonella</taxon>
    </lineage>
</organism>
<accession>A0A380N000</accession>
<gene>
    <name evidence="1" type="ORF">NCTC13337_02650</name>
</gene>
<reference evidence="1 2" key="1">
    <citation type="submission" date="2018-06" db="EMBL/GenBank/DDBJ databases">
        <authorList>
            <consortium name="Pathogen Informatics"/>
            <person name="Doyle S."/>
        </authorList>
    </citation>
    <scope>NUCLEOTIDE SEQUENCE [LARGE SCALE GENOMIC DNA]</scope>
    <source>
        <strain evidence="1 2">NCTC13337</strain>
    </source>
</reference>
<sequence length="145" mass="16851">MINIARLSASQTSLLSLYEENYRLFRLLLPILPETDGWFVLEAKDSAPVYGHRLSIHSYTSEWLLGHHFPHKKRLFAPDFTIRIYHDARLAEAMLTETVAIKEMKLKKAQLNRALAEWLTYCRRRQLVLNPKANIAHLPTIEALV</sequence>
<dbReference type="OrthoDB" id="9793663at2"/>
<dbReference type="AlphaFoldDB" id="A0A380N000"/>
<dbReference type="Proteomes" id="UP000254601">
    <property type="component" value="Unassembled WGS sequence"/>
</dbReference>
<proteinExistence type="predicted"/>
<dbReference type="PANTHER" id="PTHR38774:SF1">
    <property type="entry name" value="CYTOPLASMIC PROTEIN"/>
    <property type="match status" value="1"/>
</dbReference>
<protein>
    <submittedName>
        <fullName evidence="1">Putative dehydrogenase</fullName>
    </submittedName>
</protein>
<evidence type="ECO:0000313" key="1">
    <source>
        <dbReference type="EMBL" id="SUO97848.1"/>
    </source>
</evidence>
<name>A0A380N000_9GAMM</name>